<dbReference type="Proteomes" id="UP001168528">
    <property type="component" value="Unassembled WGS sequence"/>
</dbReference>
<dbReference type="Gene3D" id="1.20.58.480">
    <property type="match status" value="1"/>
</dbReference>
<dbReference type="PANTHER" id="PTHR10138:SF0">
    <property type="entry name" value="TRYPTOPHAN 2,3-DIOXYGENASE"/>
    <property type="match status" value="1"/>
</dbReference>
<proteinExistence type="predicted"/>
<keyword evidence="2" id="KW-1185">Reference proteome</keyword>
<name>A0ABT8R8L9_9BACT</name>
<reference evidence="1" key="1">
    <citation type="submission" date="2023-07" db="EMBL/GenBank/DDBJ databases">
        <title>The genome sequence of Rhodocytophaga aerolata KACC 12507.</title>
        <authorList>
            <person name="Zhang X."/>
        </authorList>
    </citation>
    <scope>NUCLEOTIDE SEQUENCE</scope>
    <source>
        <strain evidence="1">KACC 12507</strain>
    </source>
</reference>
<accession>A0ABT8R8L9</accession>
<dbReference type="PANTHER" id="PTHR10138">
    <property type="entry name" value="TRYPTOPHAN 2,3-DIOXYGENASE"/>
    <property type="match status" value="1"/>
</dbReference>
<protein>
    <submittedName>
        <fullName evidence="1">Tryptophan 2,3-dioxygenase family protein</fullName>
    </submittedName>
</protein>
<organism evidence="1 2">
    <name type="scientific">Rhodocytophaga aerolata</name>
    <dbReference type="NCBI Taxonomy" id="455078"/>
    <lineage>
        <taxon>Bacteria</taxon>
        <taxon>Pseudomonadati</taxon>
        <taxon>Bacteroidota</taxon>
        <taxon>Cytophagia</taxon>
        <taxon>Cytophagales</taxon>
        <taxon>Rhodocytophagaceae</taxon>
        <taxon>Rhodocytophaga</taxon>
    </lineage>
</organism>
<gene>
    <name evidence="1" type="ORF">Q0590_15165</name>
</gene>
<sequence>MQHHQPVPEDKQAQLLEALKAKFETSGQDINAYLEGLLYADYLSYWDYIHLDTLLSLQNQETTFPDEMIFITYHQITELYFKMILSEMEQIGKQTDVSEADFTMRMSRINRYFEMLVQSFDIMGEGMEAAQFRKFRLSLTPASGFQSVQFRMIEIRATEFINLVDKEVRHELHADQPMRELYEHIYWKRGATELSTGKKTLTLQKFEEKYEHTLIAFAEEARHTNLWTAYERLQTHTTPGEKLIQAMRHFDTLVNIDWALAHFKSAMRYLHQEPESVAATGGTNWQQYLPPFFQKRIFYPELWSDTEKQNWGKSWVEKHVLTQKNKPGKK</sequence>
<dbReference type="InterPro" id="IPR037217">
    <property type="entry name" value="Trp/Indoleamine_2_3_dOase-like"/>
</dbReference>
<dbReference type="Pfam" id="PF03301">
    <property type="entry name" value="Trp_dioxygenase"/>
    <property type="match status" value="1"/>
</dbReference>
<comment type="caution">
    <text evidence="1">The sequence shown here is derived from an EMBL/GenBank/DDBJ whole genome shotgun (WGS) entry which is preliminary data.</text>
</comment>
<dbReference type="SUPFAM" id="SSF140959">
    <property type="entry name" value="Indolic compounds 2,3-dioxygenase-like"/>
    <property type="match status" value="1"/>
</dbReference>
<evidence type="ECO:0000313" key="2">
    <source>
        <dbReference type="Proteomes" id="UP001168528"/>
    </source>
</evidence>
<dbReference type="InterPro" id="IPR004981">
    <property type="entry name" value="Trp_2_3_dOase"/>
</dbReference>
<dbReference type="EMBL" id="JAUKPO010000007">
    <property type="protein sequence ID" value="MDO1447608.1"/>
    <property type="molecule type" value="Genomic_DNA"/>
</dbReference>
<evidence type="ECO:0000313" key="1">
    <source>
        <dbReference type="EMBL" id="MDO1447608.1"/>
    </source>
</evidence>
<dbReference type="RefSeq" id="WP_302038411.1">
    <property type="nucleotide sequence ID" value="NZ_JAUKPO010000007.1"/>
</dbReference>